<dbReference type="InterPro" id="IPR010987">
    <property type="entry name" value="Glutathione-S-Trfase_C-like"/>
</dbReference>
<evidence type="ECO:0000259" key="3">
    <source>
        <dbReference type="PROSITE" id="PS50404"/>
    </source>
</evidence>
<dbReference type="RefSeq" id="XP_062638372.1">
    <property type="nucleotide sequence ID" value="XM_062783415.1"/>
</dbReference>
<organism evidence="5 6">
    <name type="scientific">Dichotomopilus funicola</name>
    <dbReference type="NCBI Taxonomy" id="1934379"/>
    <lineage>
        <taxon>Eukaryota</taxon>
        <taxon>Fungi</taxon>
        <taxon>Dikarya</taxon>
        <taxon>Ascomycota</taxon>
        <taxon>Pezizomycotina</taxon>
        <taxon>Sordariomycetes</taxon>
        <taxon>Sordariomycetidae</taxon>
        <taxon>Sordariales</taxon>
        <taxon>Chaetomiaceae</taxon>
        <taxon>Dichotomopilus</taxon>
    </lineage>
</organism>
<comment type="similarity">
    <text evidence="1">Belongs to the GST superfamily.</text>
</comment>
<dbReference type="GO" id="GO:0005737">
    <property type="term" value="C:cytoplasm"/>
    <property type="evidence" value="ECO:0007669"/>
    <property type="project" value="TreeGrafter"/>
</dbReference>
<keyword evidence="6" id="KW-1185">Reference proteome</keyword>
<reference evidence="5" key="2">
    <citation type="submission" date="2023-05" db="EMBL/GenBank/DDBJ databases">
        <authorList>
            <consortium name="Lawrence Berkeley National Laboratory"/>
            <person name="Steindorff A."/>
            <person name="Hensen N."/>
            <person name="Bonometti L."/>
            <person name="Westerberg I."/>
            <person name="Brannstrom I.O."/>
            <person name="Guillou S."/>
            <person name="Cros-Aarteil S."/>
            <person name="Calhoun S."/>
            <person name="Haridas S."/>
            <person name="Kuo A."/>
            <person name="Mondo S."/>
            <person name="Pangilinan J."/>
            <person name="Riley R."/>
            <person name="Labutti K."/>
            <person name="Andreopoulos B."/>
            <person name="Lipzen A."/>
            <person name="Chen C."/>
            <person name="Yanf M."/>
            <person name="Daum C."/>
            <person name="Ng V."/>
            <person name="Clum A."/>
            <person name="Ohm R."/>
            <person name="Martin F."/>
            <person name="Silar P."/>
            <person name="Natvig D."/>
            <person name="Lalanne C."/>
            <person name="Gautier V."/>
            <person name="Ament-Velasquez S.L."/>
            <person name="Kruys A."/>
            <person name="Hutchinson M.I."/>
            <person name="Powell A.J."/>
            <person name="Barry K."/>
            <person name="Miller A.N."/>
            <person name="Grigoriev I.V."/>
            <person name="Debuchy R."/>
            <person name="Gladieux P."/>
            <person name="Thoren M.H."/>
            <person name="Johannesson H."/>
        </authorList>
    </citation>
    <scope>NUCLEOTIDE SEQUENCE</scope>
    <source>
        <strain evidence="5">CBS 141.50</strain>
    </source>
</reference>
<dbReference type="PROSITE" id="PS50405">
    <property type="entry name" value="GST_CTER"/>
    <property type="match status" value="1"/>
</dbReference>
<dbReference type="SUPFAM" id="SSF47616">
    <property type="entry name" value="GST C-terminal domain-like"/>
    <property type="match status" value="1"/>
</dbReference>
<reference evidence="5" key="1">
    <citation type="journal article" date="2023" name="Mol. Phylogenet. Evol.">
        <title>Genome-scale phylogeny and comparative genomics of the fungal order Sordariales.</title>
        <authorList>
            <person name="Hensen N."/>
            <person name="Bonometti L."/>
            <person name="Westerberg I."/>
            <person name="Brannstrom I.O."/>
            <person name="Guillou S."/>
            <person name="Cros-Aarteil S."/>
            <person name="Calhoun S."/>
            <person name="Haridas S."/>
            <person name="Kuo A."/>
            <person name="Mondo S."/>
            <person name="Pangilinan J."/>
            <person name="Riley R."/>
            <person name="LaButti K."/>
            <person name="Andreopoulos B."/>
            <person name="Lipzen A."/>
            <person name="Chen C."/>
            <person name="Yan M."/>
            <person name="Daum C."/>
            <person name="Ng V."/>
            <person name="Clum A."/>
            <person name="Steindorff A."/>
            <person name="Ohm R.A."/>
            <person name="Martin F."/>
            <person name="Silar P."/>
            <person name="Natvig D.O."/>
            <person name="Lalanne C."/>
            <person name="Gautier V."/>
            <person name="Ament-Velasquez S.L."/>
            <person name="Kruys A."/>
            <person name="Hutchinson M.I."/>
            <person name="Powell A.J."/>
            <person name="Barry K."/>
            <person name="Miller A.N."/>
            <person name="Grigoriev I.V."/>
            <person name="Debuchy R."/>
            <person name="Gladieux P."/>
            <person name="Hiltunen Thoren M."/>
            <person name="Johannesson H."/>
        </authorList>
    </citation>
    <scope>NUCLEOTIDE SEQUENCE</scope>
    <source>
        <strain evidence="5">CBS 141.50</strain>
    </source>
</reference>
<dbReference type="PANTHER" id="PTHR43968:SF13">
    <property type="entry name" value="GLUTATHIONE TRANSFERASE OMEGA-1"/>
    <property type="match status" value="1"/>
</dbReference>
<dbReference type="Proteomes" id="UP001302676">
    <property type="component" value="Unassembled WGS sequence"/>
</dbReference>
<evidence type="ECO:0000313" key="6">
    <source>
        <dbReference type="Proteomes" id="UP001302676"/>
    </source>
</evidence>
<evidence type="ECO:0000259" key="4">
    <source>
        <dbReference type="PROSITE" id="PS50405"/>
    </source>
</evidence>
<comment type="caution">
    <text evidence="5">The sequence shown here is derived from an EMBL/GenBank/DDBJ whole genome shotgun (WGS) entry which is preliminary data.</text>
</comment>
<feature type="domain" description="GST N-terminal" evidence="3">
    <location>
        <begin position="35"/>
        <end position="128"/>
    </location>
</feature>
<dbReference type="SFLD" id="SFLDG00358">
    <property type="entry name" value="Main_(cytGST)"/>
    <property type="match status" value="1"/>
</dbReference>
<dbReference type="PANTHER" id="PTHR43968">
    <property type="match status" value="1"/>
</dbReference>
<feature type="domain" description="GST C-terminal" evidence="4">
    <location>
        <begin position="144"/>
        <end position="287"/>
    </location>
</feature>
<evidence type="ECO:0000256" key="2">
    <source>
        <dbReference type="SAM" id="MobiDB-lite"/>
    </source>
</evidence>
<dbReference type="PROSITE" id="PS50404">
    <property type="entry name" value="GST_NTER"/>
    <property type="match status" value="1"/>
</dbReference>
<sequence>MSTPDTTIHPHPTGAAASLASAHANPVDPQSYSTPGLRLYGGWFCPFVQRSWIVLAEKQIPYQYVEINPYRKEAEFLRLNPRGLVPTLAVVTTTEQDGSGGGRNEKEQSLGESAVICEYLDEQFADEGVYGPRLLPAESEGVEAVFERARCRLWINHIATRIVPAFYRLLQHTEEKVYTIEEARRELLKGLREFAAEMVRTGRKGPWFLGGRFSLVDVMLAPWAKRLFLIDHYKPGGVGIPGKGERKEEEEGAWARWDEWFAAVVERESVKATWSEEEKYIEVYKRYAEDTTQSEVGQATRKGRGLP</sequence>
<feature type="compositionally biased region" description="Low complexity" evidence="2">
    <location>
        <begin position="15"/>
        <end position="24"/>
    </location>
</feature>
<dbReference type="GeneID" id="87820028"/>
<dbReference type="SUPFAM" id="SSF52833">
    <property type="entry name" value="Thioredoxin-like"/>
    <property type="match status" value="1"/>
</dbReference>
<name>A0AAN6V607_9PEZI</name>
<dbReference type="InterPro" id="IPR004045">
    <property type="entry name" value="Glutathione_S-Trfase_N"/>
</dbReference>
<dbReference type="Gene3D" id="1.20.1050.10">
    <property type="match status" value="1"/>
</dbReference>
<dbReference type="AlphaFoldDB" id="A0AAN6V607"/>
<dbReference type="Pfam" id="PF13409">
    <property type="entry name" value="GST_N_2"/>
    <property type="match status" value="1"/>
</dbReference>
<accession>A0AAN6V607</accession>
<evidence type="ECO:0000313" key="5">
    <source>
        <dbReference type="EMBL" id="KAK4145001.1"/>
    </source>
</evidence>
<dbReference type="InterPro" id="IPR036249">
    <property type="entry name" value="Thioredoxin-like_sf"/>
</dbReference>
<dbReference type="Pfam" id="PF13410">
    <property type="entry name" value="GST_C_2"/>
    <property type="match status" value="1"/>
</dbReference>
<dbReference type="InterPro" id="IPR040079">
    <property type="entry name" value="Glutathione_S-Trfase"/>
</dbReference>
<dbReference type="CDD" id="cd00299">
    <property type="entry name" value="GST_C_family"/>
    <property type="match status" value="1"/>
</dbReference>
<gene>
    <name evidence="5" type="ORF">C8A04DRAFT_36134</name>
</gene>
<dbReference type="Gene3D" id="3.40.30.10">
    <property type="entry name" value="Glutaredoxin"/>
    <property type="match status" value="1"/>
</dbReference>
<dbReference type="SFLD" id="SFLDS00019">
    <property type="entry name" value="Glutathione_Transferase_(cytos"/>
    <property type="match status" value="1"/>
</dbReference>
<dbReference type="InterPro" id="IPR050983">
    <property type="entry name" value="GST_Omega/HSP26"/>
</dbReference>
<feature type="region of interest" description="Disordered" evidence="2">
    <location>
        <begin position="1"/>
        <end position="27"/>
    </location>
</feature>
<protein>
    <submittedName>
        <fullName evidence="5">Glutathione S-transferase</fullName>
    </submittedName>
</protein>
<dbReference type="EMBL" id="MU853572">
    <property type="protein sequence ID" value="KAK4145001.1"/>
    <property type="molecule type" value="Genomic_DNA"/>
</dbReference>
<dbReference type="InterPro" id="IPR036282">
    <property type="entry name" value="Glutathione-S-Trfase_C_sf"/>
</dbReference>
<evidence type="ECO:0000256" key="1">
    <source>
        <dbReference type="ARBA" id="ARBA00007409"/>
    </source>
</evidence>
<proteinExistence type="inferred from homology"/>